<feature type="non-terminal residue" evidence="1">
    <location>
        <position position="1"/>
    </location>
</feature>
<evidence type="ECO:0000313" key="2">
    <source>
        <dbReference type="Proteomes" id="UP000006514"/>
    </source>
</evidence>
<dbReference type="OMA" id="WAIAPIS"/>
<accession>J0WS71</accession>
<feature type="non-terminal residue" evidence="1">
    <location>
        <position position="105"/>
    </location>
</feature>
<reference evidence="2" key="1">
    <citation type="journal article" date="2012" name="Science">
        <title>The Paleozoic origin of enzymatic lignin decomposition reconstructed from 31 fungal genomes.</title>
        <authorList>
            <person name="Floudas D."/>
            <person name="Binder M."/>
            <person name="Riley R."/>
            <person name="Barry K."/>
            <person name="Blanchette R.A."/>
            <person name="Henrissat B."/>
            <person name="Martinez A.T."/>
            <person name="Otillar R."/>
            <person name="Spatafora J.W."/>
            <person name="Yadav J.S."/>
            <person name="Aerts A."/>
            <person name="Benoit I."/>
            <person name="Boyd A."/>
            <person name="Carlson A."/>
            <person name="Copeland A."/>
            <person name="Coutinho P.M."/>
            <person name="de Vries R.P."/>
            <person name="Ferreira P."/>
            <person name="Findley K."/>
            <person name="Foster B."/>
            <person name="Gaskell J."/>
            <person name="Glotzer D."/>
            <person name="Gorecki P."/>
            <person name="Heitman J."/>
            <person name="Hesse C."/>
            <person name="Hori C."/>
            <person name="Igarashi K."/>
            <person name="Jurgens J.A."/>
            <person name="Kallen N."/>
            <person name="Kersten P."/>
            <person name="Kohler A."/>
            <person name="Kuees U."/>
            <person name="Kumar T.K.A."/>
            <person name="Kuo A."/>
            <person name="LaButti K."/>
            <person name="Larrondo L.F."/>
            <person name="Lindquist E."/>
            <person name="Ling A."/>
            <person name="Lombard V."/>
            <person name="Lucas S."/>
            <person name="Lundell T."/>
            <person name="Martin R."/>
            <person name="McLaughlin D.J."/>
            <person name="Morgenstern I."/>
            <person name="Morin E."/>
            <person name="Murat C."/>
            <person name="Nagy L.G."/>
            <person name="Nolan M."/>
            <person name="Ohm R.A."/>
            <person name="Patyshakuliyeva A."/>
            <person name="Rokas A."/>
            <person name="Ruiz-Duenas F.J."/>
            <person name="Sabat G."/>
            <person name="Salamov A."/>
            <person name="Samejima M."/>
            <person name="Schmutz J."/>
            <person name="Slot J.C."/>
            <person name="St John F."/>
            <person name="Stenlid J."/>
            <person name="Sun H."/>
            <person name="Sun S."/>
            <person name="Syed K."/>
            <person name="Tsang A."/>
            <person name="Wiebenga A."/>
            <person name="Young D."/>
            <person name="Pisabarro A."/>
            <person name="Eastwood D.C."/>
            <person name="Martin F."/>
            <person name="Cullen D."/>
            <person name="Grigoriev I.V."/>
            <person name="Hibbett D.S."/>
        </authorList>
    </citation>
    <scope>NUCLEOTIDE SEQUENCE [LARGE SCALE GENOMIC DNA]</scope>
    <source>
        <strain evidence="2">TFB10046</strain>
    </source>
</reference>
<dbReference type="eggNOG" id="ENOG502SSPY">
    <property type="taxonomic scope" value="Eukaryota"/>
</dbReference>
<dbReference type="KEGG" id="adl:AURDEDRAFT_20223"/>
<dbReference type="OrthoDB" id="3366231at2759"/>
<dbReference type="AlphaFoldDB" id="J0WS71"/>
<gene>
    <name evidence="1" type="ORF">AURDEDRAFT_20223</name>
</gene>
<dbReference type="InParanoid" id="J0WS71"/>
<dbReference type="EMBL" id="JH687878">
    <property type="protein sequence ID" value="EJD35814.1"/>
    <property type="molecule type" value="Genomic_DNA"/>
</dbReference>
<organism evidence="1 2">
    <name type="scientific">Auricularia subglabra (strain TFB-10046 / SS5)</name>
    <name type="common">White-rot fungus</name>
    <name type="synonym">Auricularia delicata (strain TFB10046)</name>
    <dbReference type="NCBI Taxonomy" id="717982"/>
    <lineage>
        <taxon>Eukaryota</taxon>
        <taxon>Fungi</taxon>
        <taxon>Dikarya</taxon>
        <taxon>Basidiomycota</taxon>
        <taxon>Agaricomycotina</taxon>
        <taxon>Agaricomycetes</taxon>
        <taxon>Auriculariales</taxon>
        <taxon>Auriculariaceae</taxon>
        <taxon>Auricularia</taxon>
    </lineage>
</organism>
<evidence type="ECO:0000313" key="1">
    <source>
        <dbReference type="EMBL" id="EJD35814.1"/>
    </source>
</evidence>
<name>J0WS71_AURST</name>
<sequence>QKNTLWWGICKRTQAQHRCPHCGVEFLSGEAVGFCCGPNGQKRNDVQPLPPLPAEYAVFVNDRNISSLSRLLNLIYSFAQLESSQPFPSLPEQAHFAVQGRIFHR</sequence>
<proteinExistence type="predicted"/>
<dbReference type="Proteomes" id="UP000006514">
    <property type="component" value="Unassembled WGS sequence"/>
</dbReference>
<protein>
    <submittedName>
        <fullName evidence="1">Uncharacterized protein</fullName>
    </submittedName>
</protein>
<keyword evidence="2" id="KW-1185">Reference proteome</keyword>